<dbReference type="InterPro" id="IPR016032">
    <property type="entry name" value="Sig_transdc_resp-reg_C-effctor"/>
</dbReference>
<reference evidence="2 3" key="1">
    <citation type="submission" date="2024-09" db="EMBL/GenBank/DDBJ databases">
        <title>The Natural Products Discovery Center: Release of the First 8490 Sequenced Strains for Exploring Actinobacteria Biosynthetic Diversity.</title>
        <authorList>
            <person name="Kalkreuter E."/>
            <person name="Kautsar S.A."/>
            <person name="Yang D."/>
            <person name="Bader C.D."/>
            <person name="Teijaro C.N."/>
            <person name="Fluegel L."/>
            <person name="Davis C.M."/>
            <person name="Simpson J.R."/>
            <person name="Lauterbach L."/>
            <person name="Steele A.D."/>
            <person name="Gui C."/>
            <person name="Meng S."/>
            <person name="Li G."/>
            <person name="Viehrig K."/>
            <person name="Ye F."/>
            <person name="Su P."/>
            <person name="Kiefer A.F."/>
            <person name="Nichols A."/>
            <person name="Cepeda A.J."/>
            <person name="Yan W."/>
            <person name="Fan B."/>
            <person name="Jiang Y."/>
            <person name="Adhikari A."/>
            <person name="Zheng C.-J."/>
            <person name="Schuster L."/>
            <person name="Cowan T.M."/>
            <person name="Smanski M.J."/>
            <person name="Chevrette M.G."/>
            <person name="De Carvalho L.P.S."/>
            <person name="Shen B."/>
        </authorList>
    </citation>
    <scope>NUCLEOTIDE SEQUENCE [LARGE SCALE GENOMIC DNA]</scope>
    <source>
        <strain evidence="2 3">NPDC058428</strain>
    </source>
</reference>
<dbReference type="InterPro" id="IPR051797">
    <property type="entry name" value="TrmB-like"/>
</dbReference>
<organism evidence="2 3">
    <name type="scientific">Streptomyces rubiginosohelvolus</name>
    <dbReference type="NCBI Taxonomy" id="67362"/>
    <lineage>
        <taxon>Bacteria</taxon>
        <taxon>Bacillati</taxon>
        <taxon>Actinomycetota</taxon>
        <taxon>Actinomycetes</taxon>
        <taxon>Kitasatosporales</taxon>
        <taxon>Streptomycetaceae</taxon>
        <taxon>Streptomyces</taxon>
    </lineage>
</organism>
<dbReference type="PROSITE" id="PS50043">
    <property type="entry name" value="HTH_LUXR_2"/>
    <property type="match status" value="1"/>
</dbReference>
<dbReference type="RefSeq" id="WP_382777992.1">
    <property type="nucleotide sequence ID" value="NZ_JBHXKZ010000054.1"/>
</dbReference>
<proteinExistence type="predicted"/>
<dbReference type="SUPFAM" id="SSF46894">
    <property type="entry name" value="C-terminal effector domain of the bipartite response regulators"/>
    <property type="match status" value="1"/>
</dbReference>
<evidence type="ECO:0000259" key="1">
    <source>
        <dbReference type="PROSITE" id="PS50043"/>
    </source>
</evidence>
<feature type="domain" description="HTH luxR-type" evidence="1">
    <location>
        <begin position="253"/>
        <end position="318"/>
    </location>
</feature>
<evidence type="ECO:0000313" key="3">
    <source>
        <dbReference type="Proteomes" id="UP001598352"/>
    </source>
</evidence>
<protein>
    <submittedName>
        <fullName evidence="2">LuxR C-terminal-related transcriptional regulator</fullName>
    </submittedName>
</protein>
<evidence type="ECO:0000313" key="2">
    <source>
        <dbReference type="EMBL" id="MFD4827936.1"/>
    </source>
</evidence>
<dbReference type="SMART" id="SM00421">
    <property type="entry name" value="HTH_LUXR"/>
    <property type="match status" value="1"/>
</dbReference>
<dbReference type="PANTHER" id="PTHR34293:SF1">
    <property type="entry name" value="HTH-TYPE TRANSCRIPTIONAL REGULATOR TRMBL2"/>
    <property type="match status" value="1"/>
</dbReference>
<dbReference type="PANTHER" id="PTHR34293">
    <property type="entry name" value="HTH-TYPE TRANSCRIPTIONAL REGULATOR TRMBL2"/>
    <property type="match status" value="1"/>
</dbReference>
<dbReference type="EMBL" id="JBHXKZ010000054">
    <property type="protein sequence ID" value="MFD4827936.1"/>
    <property type="molecule type" value="Genomic_DNA"/>
</dbReference>
<dbReference type="Pfam" id="PF00196">
    <property type="entry name" value="GerE"/>
    <property type="match status" value="1"/>
</dbReference>
<dbReference type="Proteomes" id="UP001598352">
    <property type="component" value="Unassembled WGS sequence"/>
</dbReference>
<name>A0ABW6FF03_9ACTN</name>
<dbReference type="Gene3D" id="1.10.10.10">
    <property type="entry name" value="Winged helix-like DNA-binding domain superfamily/Winged helix DNA-binding domain"/>
    <property type="match status" value="1"/>
</dbReference>
<comment type="caution">
    <text evidence="2">The sequence shown here is derived from an EMBL/GenBank/DDBJ whole genome shotgun (WGS) entry which is preliminary data.</text>
</comment>
<accession>A0ABW6FF03</accession>
<gene>
    <name evidence="2" type="ORF">ACFWOQ_35775</name>
</gene>
<sequence length="334" mass="35918">MCVPADAGSTNDLHELCEPGMKLYTTALREGRLARTALAEAPCLIHRSLVHPDPDDERWMLPLPAAATLPRLLKPLAQDVFERLSTAAALVDALVPLTSVATRPPNPAITVIEGHAHIVAALRAASRAARDEVLTAQPGGNRMVGSLRQGIENAQAVIARGGRLRHLYQHPVRYSRRFAQYAAELPPERLEVRTMEQAIDRLIVFDRKVAYIPAAPGPDTALEIHHPALVRYLVHVYEVLWAQATPFGEPLPTTAPGAPVTAVQRSIARLLAEGHVDDVVARKMGISVRTCRAHIAKLMQALGATSRTHLGSLIARSGILESGPAQAKAPGTGA</sequence>
<keyword evidence="3" id="KW-1185">Reference proteome</keyword>
<dbReference type="CDD" id="cd06170">
    <property type="entry name" value="LuxR_C_like"/>
    <property type="match status" value="1"/>
</dbReference>
<dbReference type="InterPro" id="IPR036388">
    <property type="entry name" value="WH-like_DNA-bd_sf"/>
</dbReference>
<dbReference type="InterPro" id="IPR000792">
    <property type="entry name" value="Tscrpt_reg_LuxR_C"/>
</dbReference>